<organism evidence="1 2">
    <name type="scientific">Saccharothrix variisporea</name>
    <dbReference type="NCBI Taxonomy" id="543527"/>
    <lineage>
        <taxon>Bacteria</taxon>
        <taxon>Bacillati</taxon>
        <taxon>Actinomycetota</taxon>
        <taxon>Actinomycetes</taxon>
        <taxon>Pseudonocardiales</taxon>
        <taxon>Pseudonocardiaceae</taxon>
        <taxon>Saccharothrix</taxon>
    </lineage>
</organism>
<dbReference type="SUPFAM" id="SSF54909">
    <property type="entry name" value="Dimeric alpha+beta barrel"/>
    <property type="match status" value="1"/>
</dbReference>
<evidence type="ECO:0000313" key="2">
    <source>
        <dbReference type="Proteomes" id="UP000272729"/>
    </source>
</evidence>
<protein>
    <recommendedName>
        <fullName evidence="3">Antibiotic biosynthesis monooxygenase</fullName>
    </recommendedName>
</protein>
<dbReference type="EMBL" id="RBXR01000001">
    <property type="protein sequence ID" value="RKT68194.1"/>
    <property type="molecule type" value="Genomic_DNA"/>
</dbReference>
<accession>A0A495X508</accession>
<gene>
    <name evidence="1" type="ORF">DFJ66_1375</name>
</gene>
<reference evidence="1 2" key="1">
    <citation type="submission" date="2018-10" db="EMBL/GenBank/DDBJ databases">
        <title>Sequencing the genomes of 1000 actinobacteria strains.</title>
        <authorList>
            <person name="Klenk H.-P."/>
        </authorList>
    </citation>
    <scope>NUCLEOTIDE SEQUENCE [LARGE SCALE GENOMIC DNA]</scope>
    <source>
        <strain evidence="1 2">DSM 43911</strain>
    </source>
</reference>
<dbReference type="OrthoDB" id="255603at2"/>
<comment type="caution">
    <text evidence="1">The sequence shown here is derived from an EMBL/GenBank/DDBJ whole genome shotgun (WGS) entry which is preliminary data.</text>
</comment>
<evidence type="ECO:0008006" key="3">
    <source>
        <dbReference type="Google" id="ProtNLM"/>
    </source>
</evidence>
<sequence length="98" mass="11173">MAIVETIRFKLVEGFDAEKFREINIRMQREFMEPKLGFLSRRSAVSNDGEWLIVVTWTDQLAAQAVISSFYGAPETQEFLAAIDLTTVQSGSYTLVEY</sequence>
<name>A0A495X508_9PSEU</name>
<evidence type="ECO:0000313" key="1">
    <source>
        <dbReference type="EMBL" id="RKT68194.1"/>
    </source>
</evidence>
<dbReference type="Proteomes" id="UP000272729">
    <property type="component" value="Unassembled WGS sequence"/>
</dbReference>
<dbReference type="RefSeq" id="WP_121219020.1">
    <property type="nucleotide sequence ID" value="NZ_JBIUBA010000015.1"/>
</dbReference>
<dbReference type="InterPro" id="IPR011008">
    <property type="entry name" value="Dimeric_a/b-barrel"/>
</dbReference>
<keyword evidence="2" id="KW-1185">Reference proteome</keyword>
<dbReference type="AlphaFoldDB" id="A0A495X508"/>
<proteinExistence type="predicted"/>